<feature type="domain" description="RNA polymerase Rpb2" evidence="17">
    <location>
        <begin position="168"/>
        <end position="343"/>
    </location>
</feature>
<dbReference type="InterPro" id="IPR015712">
    <property type="entry name" value="DNA-dir_RNA_pol_su2"/>
</dbReference>
<evidence type="ECO:0000256" key="1">
    <source>
        <dbReference type="ARBA" id="ARBA00004123"/>
    </source>
</evidence>
<keyword evidence="10 14" id="KW-0804">Transcription</keyword>
<feature type="domain" description="RNA polymerase Rpb2" evidence="20">
    <location>
        <begin position="522"/>
        <end position="583"/>
    </location>
</feature>
<dbReference type="GO" id="GO:0032549">
    <property type="term" value="F:ribonucleoside binding"/>
    <property type="evidence" value="ECO:0007669"/>
    <property type="project" value="InterPro"/>
</dbReference>
<sequence>MDYLKDRHLLIPAFLELRGLVKQHIDSFNYFINVDIKEIVKSPSNNIIKSDYDINFYLKYTDIRVKTPCIQENLVISTLTPHECRIRDLTYAAPIEIDIEYVQDHLIKELKNVEIGMMPLMLGCSNCVLAGKSTQQLSKLVECPYDPRGYFIIKGTEKVLLIQEQASKNRIIVEVDKGNVTAQVTSSTHEKKSRTVVASKSGKIYLKHNTFTEDIPIAVIFKGLGVNADQEIFQLVGTQKEHLEILSMSLQECSAYDILTEKQALRYIGNKVKNSKAAKTGRTKIQEAKDILSSVILSHVPCESYDFRAKIRYLGLMVRRVVDAMIDPKKIDDRDYYGNKRLELAGQLVGLLFEDLFKRFNSDLKKYIDKIFSKPRNSKSEPFNVMRAIRTDTITLGLNNAISTGNWSLKRFKMERAGVTEVLSRLSFMSALGMMTRVNSQFEKTRKISGPRSLQPSQYGMICPSDTPEGESCGLVKTLALTTHITIDHPEKEIARLAFNLGVEDASLFSGDELNSPGVYRVFLNGQPLGVHRDSDFLIDSIRAVRRKGGISEFVSVVKMHHEQQVHIACDGGRLTRPFILVKDGEVLIKEVHLQQLSRKLINFDDLVHQGLIEYLDVNEENNAIICTNPECITKSTTHLEIDPFTLLGCVAGLIPYPHHNQSPRNTYQCAMGKQSLGVIGYNQFNRVDTVLYLLAYPQTPMVRTRTIELVHYHELPAGHNASVAVMSYSGYDIEDAVVINKASMERGFGQSLILKTMNEQVKKYANGAQDRILVPPIIGNNPTLRKFHAIDKDGIAFVGSMVVTGDVVVNKETPINKVDQVASPDMIPDDDYKSSYSSFKGPNPTQLSRIYVTSSIEDPLVIKVVTLETRPPELGDKFSSRHGQKGVVGIIVQQEDMPFNEQGWCPDLIMNPHGFPSRMTVGKLIELVAGKSGVFEGKFKYGTAFAGDKVTECGEILIRYGFSYNGKDLLMSGVSGELISSYIFSGPVYYQKLKHMVADKMHARARGPKTALTRQPTEGRAREGGLRLGEMERDCLIGYGTASLIQERLMHSSDAFNAVVCQQCGFIACENFCQYCRSSFSLQHVKMPYACKLLFQELQAMNIRPKLIVSGSIDKLD</sequence>
<evidence type="ECO:0000259" key="19">
    <source>
        <dbReference type="Pfam" id="PF04565"/>
    </source>
</evidence>
<feature type="domain" description="RNA polymerase beta subunit protrusion" evidence="18">
    <location>
        <begin position="19"/>
        <end position="395"/>
    </location>
</feature>
<dbReference type="Gene3D" id="2.40.50.150">
    <property type="match status" value="1"/>
</dbReference>
<dbReference type="InterPro" id="IPR007644">
    <property type="entry name" value="RNA_pol_bsu_protrusion"/>
</dbReference>
<dbReference type="InterPro" id="IPR007647">
    <property type="entry name" value="RNA_pol_Rpb2_5"/>
</dbReference>
<dbReference type="InterPro" id="IPR007646">
    <property type="entry name" value="RNA_pol_Rpb2_4"/>
</dbReference>
<dbReference type="Pfam" id="PF00562">
    <property type="entry name" value="RNA_pol_Rpb2_6"/>
    <property type="match status" value="1"/>
</dbReference>
<dbReference type="PROSITE" id="PS01166">
    <property type="entry name" value="RNA_POL_BETA"/>
    <property type="match status" value="1"/>
</dbReference>
<dbReference type="GO" id="GO:0008270">
    <property type="term" value="F:zinc ion binding"/>
    <property type="evidence" value="ECO:0007669"/>
    <property type="project" value="UniProtKB-KW"/>
</dbReference>
<dbReference type="InterPro" id="IPR037033">
    <property type="entry name" value="DNA-dir_RNAP_su2_hyb_sf"/>
</dbReference>
<dbReference type="InterPro" id="IPR007642">
    <property type="entry name" value="RNA_pol_Rpb2_2"/>
</dbReference>
<dbReference type="PANTHER" id="PTHR20856">
    <property type="entry name" value="DNA-DIRECTED RNA POLYMERASE I SUBUNIT 2"/>
    <property type="match status" value="1"/>
</dbReference>
<dbReference type="Proteomes" id="UP000187209">
    <property type="component" value="Unassembled WGS sequence"/>
</dbReference>
<dbReference type="AlphaFoldDB" id="A0A1R2CVS6"/>
<dbReference type="Pfam" id="PF04567">
    <property type="entry name" value="RNA_pol_Rpb2_5"/>
    <property type="match status" value="1"/>
</dbReference>
<reference evidence="22 23" key="1">
    <citation type="submission" date="2016-11" db="EMBL/GenBank/DDBJ databases">
        <title>The macronuclear genome of Stentor coeruleus: a giant cell with tiny introns.</title>
        <authorList>
            <person name="Slabodnick M."/>
            <person name="Ruby J.G."/>
            <person name="Reiff S.B."/>
            <person name="Swart E.C."/>
            <person name="Gosai S."/>
            <person name="Prabakaran S."/>
            <person name="Witkowska E."/>
            <person name="Larue G.E."/>
            <person name="Fisher S."/>
            <person name="Freeman R.M."/>
            <person name="Gunawardena J."/>
            <person name="Chu W."/>
            <person name="Stover N.A."/>
            <person name="Gregory B.D."/>
            <person name="Nowacki M."/>
            <person name="Derisi J."/>
            <person name="Roy S.W."/>
            <person name="Marshall W.F."/>
            <person name="Sood P."/>
        </authorList>
    </citation>
    <scope>NUCLEOTIDE SEQUENCE [LARGE SCALE GENOMIC DNA]</scope>
    <source>
        <strain evidence="22">WM001</strain>
    </source>
</reference>
<feature type="domain" description="RNA polymerase Rpb2" evidence="21">
    <location>
        <begin position="604"/>
        <end position="636"/>
    </location>
</feature>
<dbReference type="FunFam" id="3.90.1100.10:FF:000021">
    <property type="entry name" value="DNA-directed RNA polymerase subunit beta"/>
    <property type="match status" value="1"/>
</dbReference>
<dbReference type="Pfam" id="PF04563">
    <property type="entry name" value="RNA_pol_Rpb2_1"/>
    <property type="match status" value="1"/>
</dbReference>
<dbReference type="Pfam" id="PF04560">
    <property type="entry name" value="RNA_pol_Rpb2_7"/>
    <property type="match status" value="1"/>
</dbReference>
<dbReference type="EMBL" id="MPUH01000048">
    <property type="protein sequence ID" value="OMJ93114.1"/>
    <property type="molecule type" value="Genomic_DNA"/>
</dbReference>
<evidence type="ECO:0000259" key="20">
    <source>
        <dbReference type="Pfam" id="PF04566"/>
    </source>
</evidence>
<dbReference type="GO" id="GO:0006351">
    <property type="term" value="P:DNA-templated transcription"/>
    <property type="evidence" value="ECO:0007669"/>
    <property type="project" value="InterPro"/>
</dbReference>
<keyword evidence="7" id="KW-0479">Metal-binding</keyword>
<gene>
    <name evidence="22" type="ORF">SteCoe_3928</name>
</gene>
<evidence type="ECO:0000256" key="7">
    <source>
        <dbReference type="ARBA" id="ARBA00022723"/>
    </source>
</evidence>
<keyword evidence="6 14" id="KW-0548">Nucleotidyltransferase</keyword>
<dbReference type="Pfam" id="PF04561">
    <property type="entry name" value="RNA_pol_Rpb2_2"/>
    <property type="match status" value="1"/>
</dbReference>
<dbReference type="Pfam" id="PF04565">
    <property type="entry name" value="RNA_pol_Rpb2_3"/>
    <property type="match status" value="1"/>
</dbReference>
<evidence type="ECO:0000256" key="8">
    <source>
        <dbReference type="ARBA" id="ARBA00022771"/>
    </source>
</evidence>
<comment type="subcellular location">
    <subcellularLocation>
        <location evidence="1">Nucleus</location>
    </subcellularLocation>
</comment>
<evidence type="ECO:0000256" key="5">
    <source>
        <dbReference type="ARBA" id="ARBA00022679"/>
    </source>
</evidence>
<dbReference type="NCBIfam" id="NF007175">
    <property type="entry name" value="PRK09606.1"/>
    <property type="match status" value="1"/>
</dbReference>
<dbReference type="Pfam" id="PF04566">
    <property type="entry name" value="RNA_pol_Rpb2_4"/>
    <property type="match status" value="1"/>
</dbReference>
<dbReference type="FunFam" id="3.90.1110.10:FF:000006">
    <property type="entry name" value="DNA-directed RNA polymerase subunit beta"/>
    <property type="match status" value="1"/>
</dbReference>
<keyword evidence="9" id="KW-0862">Zinc</keyword>
<evidence type="ECO:0000256" key="11">
    <source>
        <dbReference type="ARBA" id="ARBA00023242"/>
    </source>
</evidence>
<dbReference type="OrthoDB" id="10248617at2759"/>
<organism evidence="22 23">
    <name type="scientific">Stentor coeruleus</name>
    <dbReference type="NCBI Taxonomy" id="5963"/>
    <lineage>
        <taxon>Eukaryota</taxon>
        <taxon>Sar</taxon>
        <taxon>Alveolata</taxon>
        <taxon>Ciliophora</taxon>
        <taxon>Postciliodesmatophora</taxon>
        <taxon>Heterotrichea</taxon>
        <taxon>Heterotrichida</taxon>
        <taxon>Stentoridae</taxon>
        <taxon>Stentor</taxon>
    </lineage>
</organism>
<dbReference type="SUPFAM" id="SSF64484">
    <property type="entry name" value="beta and beta-prime subunits of DNA dependent RNA-polymerase"/>
    <property type="match status" value="1"/>
</dbReference>
<dbReference type="InterPro" id="IPR007645">
    <property type="entry name" value="RNA_pol_Rpb2_3"/>
</dbReference>
<dbReference type="InterPro" id="IPR007641">
    <property type="entry name" value="RNA_pol_Rpb2_7"/>
</dbReference>
<dbReference type="InterPro" id="IPR014724">
    <property type="entry name" value="RNA_pol_RPB2_OB-fold"/>
</dbReference>
<feature type="domain" description="RNA polymerase Rpb2" evidence="19">
    <location>
        <begin position="422"/>
        <end position="485"/>
    </location>
</feature>
<dbReference type="Gene3D" id="3.90.1070.20">
    <property type="match status" value="1"/>
</dbReference>
<evidence type="ECO:0000256" key="3">
    <source>
        <dbReference type="ARBA" id="ARBA00011206"/>
    </source>
</evidence>
<evidence type="ECO:0000256" key="10">
    <source>
        <dbReference type="ARBA" id="ARBA00023163"/>
    </source>
</evidence>
<dbReference type="GO" id="GO:0003677">
    <property type="term" value="F:DNA binding"/>
    <property type="evidence" value="ECO:0007669"/>
    <property type="project" value="InterPro"/>
</dbReference>
<comment type="catalytic activity">
    <reaction evidence="12 14">
        <text>RNA(n) + a ribonucleoside 5'-triphosphate = RNA(n+1) + diphosphate</text>
        <dbReference type="Rhea" id="RHEA:21248"/>
        <dbReference type="Rhea" id="RHEA-COMP:14527"/>
        <dbReference type="Rhea" id="RHEA-COMP:17342"/>
        <dbReference type="ChEBI" id="CHEBI:33019"/>
        <dbReference type="ChEBI" id="CHEBI:61557"/>
        <dbReference type="ChEBI" id="CHEBI:140395"/>
        <dbReference type="EC" id="2.7.7.6"/>
    </reaction>
</comment>
<evidence type="ECO:0000256" key="9">
    <source>
        <dbReference type="ARBA" id="ARBA00022833"/>
    </source>
</evidence>
<feature type="domain" description="DNA-directed RNA polymerase subunit 2 hybrid-binding" evidence="15">
    <location>
        <begin position="651"/>
        <end position="1023"/>
    </location>
</feature>
<comment type="subunit">
    <text evidence="3">Component of the RNA polymerase III (Pol III) complex consisting of 17 subunits.</text>
</comment>
<dbReference type="GO" id="GO:0003899">
    <property type="term" value="F:DNA-directed RNA polymerase activity"/>
    <property type="evidence" value="ECO:0007669"/>
    <property type="project" value="UniProtKB-EC"/>
</dbReference>
<dbReference type="CDD" id="cd00653">
    <property type="entry name" value="RNA_pol_B_RPB2"/>
    <property type="match status" value="1"/>
</dbReference>
<keyword evidence="5 14" id="KW-0808">Transferase</keyword>
<evidence type="ECO:0000259" key="18">
    <source>
        <dbReference type="Pfam" id="PF04563"/>
    </source>
</evidence>
<dbReference type="Gene3D" id="2.40.270.10">
    <property type="entry name" value="DNA-directed RNA polymerase, subunit 2, domain 6"/>
    <property type="match status" value="1"/>
</dbReference>
<feature type="domain" description="RNA polymerase Rpb2" evidence="16">
    <location>
        <begin position="1025"/>
        <end position="1109"/>
    </location>
</feature>
<dbReference type="FunFam" id="2.40.270.10:FF:000011">
    <property type="entry name" value="DNA-directed RNA polymerase subunit beta"/>
    <property type="match status" value="1"/>
</dbReference>
<accession>A0A1R2CVS6</accession>
<name>A0A1R2CVS6_9CILI</name>
<dbReference type="FunFam" id="3.90.1070.20:FF:000002">
    <property type="entry name" value="DNA-directed RNA polymerase subunit beta"/>
    <property type="match status" value="1"/>
</dbReference>
<proteinExistence type="inferred from homology"/>
<dbReference type="GO" id="GO:0005634">
    <property type="term" value="C:nucleus"/>
    <property type="evidence" value="ECO:0007669"/>
    <property type="project" value="UniProtKB-SubCell"/>
</dbReference>
<comment type="caution">
    <text evidence="22">The sequence shown here is derived from an EMBL/GenBank/DDBJ whole genome shotgun (WGS) entry which is preliminary data.</text>
</comment>
<keyword evidence="8" id="KW-0863">Zinc-finger</keyword>
<evidence type="ECO:0000313" key="22">
    <source>
        <dbReference type="EMBL" id="OMJ93114.1"/>
    </source>
</evidence>
<keyword evidence="11" id="KW-0539">Nucleus</keyword>
<dbReference type="InterPro" id="IPR037034">
    <property type="entry name" value="RNA_pol_Rpb2_2_sf"/>
</dbReference>
<dbReference type="GO" id="GO:0000428">
    <property type="term" value="C:DNA-directed RNA polymerase complex"/>
    <property type="evidence" value="ECO:0007669"/>
    <property type="project" value="UniProtKB-KW"/>
</dbReference>
<keyword evidence="4 14" id="KW-0240">DNA-directed RNA polymerase</keyword>
<keyword evidence="23" id="KW-1185">Reference proteome</keyword>
<evidence type="ECO:0000256" key="6">
    <source>
        <dbReference type="ARBA" id="ARBA00022695"/>
    </source>
</evidence>
<evidence type="ECO:0000259" key="21">
    <source>
        <dbReference type="Pfam" id="PF04567"/>
    </source>
</evidence>
<comment type="similarity">
    <text evidence="2 13">Belongs to the RNA polymerase beta chain family.</text>
</comment>
<dbReference type="Gene3D" id="3.90.1110.10">
    <property type="entry name" value="RNA polymerase Rpb2, domain 2"/>
    <property type="match status" value="1"/>
</dbReference>
<evidence type="ECO:0000259" key="17">
    <source>
        <dbReference type="Pfam" id="PF04561"/>
    </source>
</evidence>
<evidence type="ECO:0000259" key="15">
    <source>
        <dbReference type="Pfam" id="PF00562"/>
    </source>
</evidence>
<dbReference type="InterPro" id="IPR007121">
    <property type="entry name" value="RNA_pol_bsu_CS"/>
</dbReference>
<evidence type="ECO:0000256" key="12">
    <source>
        <dbReference type="ARBA" id="ARBA00048552"/>
    </source>
</evidence>
<dbReference type="Gene3D" id="3.90.1100.10">
    <property type="match status" value="1"/>
</dbReference>
<dbReference type="FunFam" id="2.40.270.10:FF:000006">
    <property type="entry name" value="DNA-directed RNA polymerase subunit beta"/>
    <property type="match status" value="1"/>
</dbReference>
<evidence type="ECO:0000256" key="2">
    <source>
        <dbReference type="ARBA" id="ARBA00006835"/>
    </source>
</evidence>
<protein>
    <recommendedName>
        <fullName evidence="14">DNA-directed RNA polymerase subunit beta</fullName>
        <ecNumber evidence="14">2.7.7.6</ecNumber>
    </recommendedName>
</protein>
<evidence type="ECO:0000259" key="16">
    <source>
        <dbReference type="Pfam" id="PF04560"/>
    </source>
</evidence>
<comment type="function">
    <text evidence="14">DNA-dependent RNA polymerase catalyzes the transcription of DNA into RNA using the four ribonucleoside triphosphates as substrates.</text>
</comment>
<dbReference type="Gene3D" id="3.90.1800.10">
    <property type="entry name" value="RNA polymerase alpha subunit dimerisation domain"/>
    <property type="match status" value="1"/>
</dbReference>
<dbReference type="InterPro" id="IPR007120">
    <property type="entry name" value="DNA-dir_RNAP_su2_dom"/>
</dbReference>
<evidence type="ECO:0000256" key="14">
    <source>
        <dbReference type="RuleBase" id="RU363031"/>
    </source>
</evidence>
<dbReference type="EC" id="2.7.7.6" evidence="14"/>
<evidence type="ECO:0000313" key="23">
    <source>
        <dbReference type="Proteomes" id="UP000187209"/>
    </source>
</evidence>
<evidence type="ECO:0000256" key="13">
    <source>
        <dbReference type="RuleBase" id="RU000434"/>
    </source>
</evidence>
<evidence type="ECO:0000256" key="4">
    <source>
        <dbReference type="ARBA" id="ARBA00022478"/>
    </source>
</evidence>
<dbReference type="FunFam" id="3.90.1800.10:FF:000002">
    <property type="entry name" value="DNA-directed RNA polymerase subunit beta"/>
    <property type="match status" value="1"/>
</dbReference>